<evidence type="ECO:0000259" key="3">
    <source>
        <dbReference type="Pfam" id="PF20151"/>
    </source>
</evidence>
<reference evidence="4 5" key="1">
    <citation type="submission" date="2014-04" db="EMBL/GenBank/DDBJ databases">
        <title>Evolutionary Origins and Diversification of the Mycorrhizal Mutualists.</title>
        <authorList>
            <consortium name="DOE Joint Genome Institute"/>
            <consortium name="Mycorrhizal Genomics Consortium"/>
            <person name="Kohler A."/>
            <person name="Kuo A."/>
            <person name="Nagy L.G."/>
            <person name="Floudas D."/>
            <person name="Copeland A."/>
            <person name="Barry K.W."/>
            <person name="Cichocki N."/>
            <person name="Veneault-Fourrey C."/>
            <person name="LaButti K."/>
            <person name="Lindquist E.A."/>
            <person name="Lipzen A."/>
            <person name="Lundell T."/>
            <person name="Morin E."/>
            <person name="Murat C."/>
            <person name="Riley R."/>
            <person name="Ohm R."/>
            <person name="Sun H."/>
            <person name="Tunlid A."/>
            <person name="Henrissat B."/>
            <person name="Grigoriev I.V."/>
            <person name="Hibbett D.S."/>
            <person name="Martin F."/>
        </authorList>
    </citation>
    <scope>NUCLEOTIDE SEQUENCE [LARGE SCALE GENOMIC DNA]</scope>
    <source>
        <strain evidence="4 5">FD-317 M1</strain>
    </source>
</reference>
<feature type="transmembrane region" description="Helical" evidence="2">
    <location>
        <begin position="116"/>
        <end position="138"/>
    </location>
</feature>
<gene>
    <name evidence="4" type="ORF">GYMLUDRAFT_245485</name>
</gene>
<dbReference type="OrthoDB" id="3349377at2759"/>
<keyword evidence="5" id="KW-1185">Reference proteome</keyword>
<dbReference type="AlphaFoldDB" id="A0A0D0C997"/>
<feature type="transmembrane region" description="Helical" evidence="2">
    <location>
        <begin position="12"/>
        <end position="29"/>
    </location>
</feature>
<dbReference type="HOGENOM" id="CLU_1299851_0_0_1"/>
<proteinExistence type="predicted"/>
<keyword evidence="2" id="KW-0812">Transmembrane</keyword>
<dbReference type="Proteomes" id="UP000053593">
    <property type="component" value="Unassembled WGS sequence"/>
</dbReference>
<dbReference type="InterPro" id="IPR045340">
    <property type="entry name" value="DUF6533"/>
</dbReference>
<dbReference type="Pfam" id="PF20151">
    <property type="entry name" value="DUF6533"/>
    <property type="match status" value="1"/>
</dbReference>
<dbReference type="EMBL" id="KN834781">
    <property type="protein sequence ID" value="KIK59039.1"/>
    <property type="molecule type" value="Genomic_DNA"/>
</dbReference>
<evidence type="ECO:0000256" key="2">
    <source>
        <dbReference type="SAM" id="Phobius"/>
    </source>
</evidence>
<name>A0A0D0C997_9AGAR</name>
<organism evidence="4 5">
    <name type="scientific">Collybiopsis luxurians FD-317 M1</name>
    <dbReference type="NCBI Taxonomy" id="944289"/>
    <lineage>
        <taxon>Eukaryota</taxon>
        <taxon>Fungi</taxon>
        <taxon>Dikarya</taxon>
        <taxon>Basidiomycota</taxon>
        <taxon>Agaricomycotina</taxon>
        <taxon>Agaricomycetes</taxon>
        <taxon>Agaricomycetidae</taxon>
        <taxon>Agaricales</taxon>
        <taxon>Marasmiineae</taxon>
        <taxon>Omphalotaceae</taxon>
        <taxon>Collybiopsis</taxon>
        <taxon>Collybiopsis luxurians</taxon>
    </lineage>
</organism>
<keyword evidence="2" id="KW-0472">Membrane</keyword>
<protein>
    <recommendedName>
        <fullName evidence="3">DUF6533 domain-containing protein</fullName>
    </recommendedName>
</protein>
<feature type="compositionally biased region" description="Basic and acidic residues" evidence="1">
    <location>
        <begin position="165"/>
        <end position="175"/>
    </location>
</feature>
<evidence type="ECO:0000313" key="5">
    <source>
        <dbReference type="Proteomes" id="UP000053593"/>
    </source>
</evidence>
<feature type="region of interest" description="Disordered" evidence="1">
    <location>
        <begin position="164"/>
        <end position="183"/>
    </location>
</feature>
<evidence type="ECO:0000313" key="4">
    <source>
        <dbReference type="EMBL" id="KIK59039.1"/>
    </source>
</evidence>
<evidence type="ECO:0000256" key="1">
    <source>
        <dbReference type="SAM" id="MobiDB-lite"/>
    </source>
</evidence>
<accession>A0A0D0C997</accession>
<sequence>MARANSENDMFISVSIVAATTLMFWDYILTFEGELELVWVEPFFFSRIPFLTGHRGDQKPGCLFSLFFVFAFDNSCKFAIAYWLIGTSKFVPYMIVTRLTCLTNQGVLQLVLTDGIVWFCPSLGGLLDPLTVVILSILGTRMLLNLRAEDKRAAEGIIYESGVRAGERSPGDRGTEAGSSGRRIASETSALALQSIRFAAGAAESQNQSISL</sequence>
<feature type="domain" description="DUF6533" evidence="3">
    <location>
        <begin position="15"/>
        <end position="51"/>
    </location>
</feature>
<keyword evidence="2" id="KW-1133">Transmembrane helix</keyword>